<dbReference type="PROSITE" id="PS51384">
    <property type="entry name" value="FAD_FR"/>
    <property type="match status" value="1"/>
</dbReference>
<dbReference type="InterPro" id="IPR013113">
    <property type="entry name" value="SIP_FAD-bd"/>
</dbReference>
<accession>A0ABS4PQ42</accession>
<evidence type="ECO:0000313" key="3">
    <source>
        <dbReference type="EMBL" id="MBP2181544.1"/>
    </source>
</evidence>
<dbReference type="Proteomes" id="UP000741013">
    <property type="component" value="Unassembled WGS sequence"/>
</dbReference>
<dbReference type="Pfam" id="PF08021">
    <property type="entry name" value="FAD_binding_9"/>
    <property type="match status" value="1"/>
</dbReference>
<dbReference type="EMBL" id="JAGGMS010000001">
    <property type="protein sequence ID" value="MBP2181544.1"/>
    <property type="molecule type" value="Genomic_DNA"/>
</dbReference>
<dbReference type="InterPro" id="IPR039261">
    <property type="entry name" value="FNR_nucleotide-bd"/>
</dbReference>
<proteinExistence type="predicted"/>
<sequence>MAERPARRPRPLIRLRVLRTERLTPHMVRVVAGGEGLAQFQENGYSDAYVKLTFPVPGVRYPEPLDLQQIRAELPREQWPRTRTYTVRYLDRKAGELAIDFVVHGDEGIAGPWALGVRPGDDMLIAGPGGAYAPGEEADWHLLVGDESALPAISASLERMPSGAKVQAFILVGGPDEELPLATKADAEITWLHRSAGGDLVRKVRDLDFGEGVVQSFVHGEADFVRELRRHLLNERGVRKDLLSISGYWRRGKDEDGWQAEKAEERAKESAVA</sequence>
<dbReference type="InterPro" id="IPR017927">
    <property type="entry name" value="FAD-bd_FR_type"/>
</dbReference>
<evidence type="ECO:0000256" key="1">
    <source>
        <dbReference type="SAM" id="MobiDB-lite"/>
    </source>
</evidence>
<gene>
    <name evidence="3" type="ORF">JOM49_003070</name>
</gene>
<dbReference type="CDD" id="cd06193">
    <property type="entry name" value="siderophore_interacting"/>
    <property type="match status" value="1"/>
</dbReference>
<dbReference type="PANTHER" id="PTHR30157:SF0">
    <property type="entry name" value="NADPH-DEPENDENT FERRIC-CHELATE REDUCTASE"/>
    <property type="match status" value="1"/>
</dbReference>
<keyword evidence="4" id="KW-1185">Reference proteome</keyword>
<dbReference type="RefSeq" id="WP_209664951.1">
    <property type="nucleotide sequence ID" value="NZ_JAGGMS010000001.1"/>
</dbReference>
<evidence type="ECO:0000259" key="2">
    <source>
        <dbReference type="PROSITE" id="PS51384"/>
    </source>
</evidence>
<feature type="domain" description="FAD-binding FR-type" evidence="2">
    <location>
        <begin position="10"/>
        <end position="135"/>
    </location>
</feature>
<evidence type="ECO:0000313" key="4">
    <source>
        <dbReference type="Proteomes" id="UP000741013"/>
    </source>
</evidence>
<name>A0ABS4PQ42_9PSEU</name>
<feature type="region of interest" description="Disordered" evidence="1">
    <location>
        <begin position="253"/>
        <end position="273"/>
    </location>
</feature>
<organism evidence="3 4">
    <name type="scientific">Amycolatopsis magusensis</name>
    <dbReference type="NCBI Taxonomy" id="882444"/>
    <lineage>
        <taxon>Bacteria</taxon>
        <taxon>Bacillati</taxon>
        <taxon>Actinomycetota</taxon>
        <taxon>Actinomycetes</taxon>
        <taxon>Pseudonocardiales</taxon>
        <taxon>Pseudonocardiaceae</taxon>
        <taxon>Amycolatopsis</taxon>
    </lineage>
</organism>
<dbReference type="InterPro" id="IPR039374">
    <property type="entry name" value="SIP_fam"/>
</dbReference>
<dbReference type="Pfam" id="PF04954">
    <property type="entry name" value="SIP"/>
    <property type="match status" value="1"/>
</dbReference>
<dbReference type="SUPFAM" id="SSF63380">
    <property type="entry name" value="Riboflavin synthase domain-like"/>
    <property type="match status" value="1"/>
</dbReference>
<dbReference type="InterPro" id="IPR007037">
    <property type="entry name" value="SIP_rossman_dom"/>
</dbReference>
<dbReference type="InterPro" id="IPR017938">
    <property type="entry name" value="Riboflavin_synthase-like_b-brl"/>
</dbReference>
<dbReference type="Gene3D" id="3.40.50.80">
    <property type="entry name" value="Nucleotide-binding domain of ferredoxin-NADP reductase (FNR) module"/>
    <property type="match status" value="1"/>
</dbReference>
<dbReference type="Gene3D" id="2.40.30.10">
    <property type="entry name" value="Translation factors"/>
    <property type="match status" value="1"/>
</dbReference>
<protein>
    <submittedName>
        <fullName evidence="3">NADPH-dependent ferric siderophore reductase</fullName>
    </submittedName>
</protein>
<dbReference type="PANTHER" id="PTHR30157">
    <property type="entry name" value="FERRIC REDUCTASE, NADPH-DEPENDENT"/>
    <property type="match status" value="1"/>
</dbReference>
<reference evidence="3 4" key="1">
    <citation type="submission" date="2021-03" db="EMBL/GenBank/DDBJ databases">
        <title>Sequencing the genomes of 1000 actinobacteria strains.</title>
        <authorList>
            <person name="Klenk H.-P."/>
        </authorList>
    </citation>
    <scope>NUCLEOTIDE SEQUENCE [LARGE SCALE GENOMIC DNA]</scope>
    <source>
        <strain evidence="3 4">DSM 45510</strain>
    </source>
</reference>
<comment type="caution">
    <text evidence="3">The sequence shown here is derived from an EMBL/GenBank/DDBJ whole genome shotgun (WGS) entry which is preliminary data.</text>
</comment>